<evidence type="ECO:0000313" key="1">
    <source>
        <dbReference type="EMBL" id="MDG0811274.1"/>
    </source>
</evidence>
<sequence>MRNTSCTAWLCGFLKYLLYATGLLEEWHRFWKQVPGQDYREDFTPPFIFVEGPLHMPNIRTLSEALAADLQELAAESMATGFILTLREKIDRYVDQWELCKNDRKKRIKIERNIQVLTRPFHRFQAELREYRSNGSSME</sequence>
<gene>
    <name evidence="1" type="ORF">OMP40_19300</name>
</gene>
<comment type="caution">
    <text evidence="1">The sequence shown here is derived from an EMBL/GenBank/DDBJ whole genome shotgun (WGS) entry which is preliminary data.</text>
</comment>
<dbReference type="AlphaFoldDB" id="A0A9X4QUA5"/>
<proteinExistence type="predicted"/>
<protein>
    <submittedName>
        <fullName evidence="1">Uncharacterized protein</fullName>
    </submittedName>
</protein>
<keyword evidence="2" id="KW-1185">Reference proteome</keyword>
<dbReference type="Proteomes" id="UP001153404">
    <property type="component" value="Unassembled WGS sequence"/>
</dbReference>
<accession>A0A9X4QUA5</accession>
<dbReference type="EMBL" id="JAPDIA010000007">
    <property type="protein sequence ID" value="MDG0811274.1"/>
    <property type="molecule type" value="Genomic_DNA"/>
</dbReference>
<evidence type="ECO:0000313" key="2">
    <source>
        <dbReference type="Proteomes" id="UP001153404"/>
    </source>
</evidence>
<name>A0A9X4QUA5_9BACL</name>
<dbReference type="RefSeq" id="WP_277533785.1">
    <property type="nucleotide sequence ID" value="NZ_JAPDIA010000007.1"/>
</dbReference>
<organism evidence="1 2">
    <name type="scientific">Cohnella rhizosphaerae</name>
    <dbReference type="NCBI Taxonomy" id="1457232"/>
    <lineage>
        <taxon>Bacteria</taxon>
        <taxon>Bacillati</taxon>
        <taxon>Bacillota</taxon>
        <taxon>Bacilli</taxon>
        <taxon>Bacillales</taxon>
        <taxon>Paenibacillaceae</taxon>
        <taxon>Cohnella</taxon>
    </lineage>
</organism>
<reference evidence="1" key="1">
    <citation type="submission" date="2022-10" db="EMBL/GenBank/DDBJ databases">
        <title>Comparative genomic analysis of Cohnella hashimotonis sp. nov., isolated from the International Space Station.</title>
        <authorList>
            <person name="Simpson A."/>
            <person name="Venkateswaran K."/>
        </authorList>
    </citation>
    <scope>NUCLEOTIDE SEQUENCE</scope>
    <source>
        <strain evidence="1">DSM 28161</strain>
    </source>
</reference>